<dbReference type="AlphaFoldDB" id="A0AAV7U003"/>
<sequence length="290" mass="29675">MWARKGAHVTLEENWNTRGLVPPGVVPPGPKALPSVPAASPLTRRLLVLLFCCRLSKPTTTLTSLGGHAPQAPPYSRAVSAAPDNHSARPRAGRTSCSLAPGASSRCISRARSSPQNPVRLTAHQEAAGSFLNFGLVEPPTVPSLLGQRSAATATVPGRPAPPQHFLGASKGRPQPRAGSQLYSVLQLLAATQDTAPLGAPAVSPHTQGPRVLFLSPGPVGPSTALTFPGATLHSSSRGSLTVGTAPSTLSACPAVGSSPVRARASTLVPGFGRGTGRQLFSPSARLRPA</sequence>
<reference evidence="2" key="1">
    <citation type="journal article" date="2022" name="bioRxiv">
        <title>Sequencing and chromosome-scale assembly of the giantPleurodeles waltlgenome.</title>
        <authorList>
            <person name="Brown T."/>
            <person name="Elewa A."/>
            <person name="Iarovenko S."/>
            <person name="Subramanian E."/>
            <person name="Araus A.J."/>
            <person name="Petzold A."/>
            <person name="Susuki M."/>
            <person name="Suzuki K.-i.T."/>
            <person name="Hayashi T."/>
            <person name="Toyoda A."/>
            <person name="Oliveira C."/>
            <person name="Osipova E."/>
            <person name="Leigh N.D."/>
            <person name="Simon A."/>
            <person name="Yun M.H."/>
        </authorList>
    </citation>
    <scope>NUCLEOTIDE SEQUENCE</scope>
    <source>
        <strain evidence="2">20211129_DDA</strain>
        <tissue evidence="2">Liver</tissue>
    </source>
</reference>
<keyword evidence="3" id="KW-1185">Reference proteome</keyword>
<protein>
    <submittedName>
        <fullName evidence="2">Uncharacterized protein</fullName>
    </submittedName>
</protein>
<feature type="compositionally biased region" description="Low complexity" evidence="1">
    <location>
        <begin position="103"/>
        <end position="112"/>
    </location>
</feature>
<name>A0AAV7U003_PLEWA</name>
<feature type="region of interest" description="Disordered" evidence="1">
    <location>
        <begin position="62"/>
        <end position="112"/>
    </location>
</feature>
<dbReference type="EMBL" id="JANPWB010000006">
    <property type="protein sequence ID" value="KAJ1181419.1"/>
    <property type="molecule type" value="Genomic_DNA"/>
</dbReference>
<evidence type="ECO:0000313" key="2">
    <source>
        <dbReference type="EMBL" id="KAJ1181419.1"/>
    </source>
</evidence>
<dbReference type="Proteomes" id="UP001066276">
    <property type="component" value="Chromosome 3_2"/>
</dbReference>
<proteinExistence type="predicted"/>
<gene>
    <name evidence="2" type="ORF">NDU88_006626</name>
</gene>
<accession>A0AAV7U003</accession>
<evidence type="ECO:0000256" key="1">
    <source>
        <dbReference type="SAM" id="MobiDB-lite"/>
    </source>
</evidence>
<organism evidence="2 3">
    <name type="scientific">Pleurodeles waltl</name>
    <name type="common">Iberian ribbed newt</name>
    <dbReference type="NCBI Taxonomy" id="8319"/>
    <lineage>
        <taxon>Eukaryota</taxon>
        <taxon>Metazoa</taxon>
        <taxon>Chordata</taxon>
        <taxon>Craniata</taxon>
        <taxon>Vertebrata</taxon>
        <taxon>Euteleostomi</taxon>
        <taxon>Amphibia</taxon>
        <taxon>Batrachia</taxon>
        <taxon>Caudata</taxon>
        <taxon>Salamandroidea</taxon>
        <taxon>Salamandridae</taxon>
        <taxon>Pleurodelinae</taxon>
        <taxon>Pleurodeles</taxon>
    </lineage>
</organism>
<comment type="caution">
    <text evidence="2">The sequence shown here is derived from an EMBL/GenBank/DDBJ whole genome shotgun (WGS) entry which is preliminary data.</text>
</comment>
<evidence type="ECO:0000313" key="3">
    <source>
        <dbReference type="Proteomes" id="UP001066276"/>
    </source>
</evidence>